<organism evidence="1 2">
    <name type="scientific">Caenorhabditis remanei</name>
    <name type="common">Caenorhabditis vulgaris</name>
    <dbReference type="NCBI Taxonomy" id="31234"/>
    <lineage>
        <taxon>Eukaryota</taxon>
        <taxon>Metazoa</taxon>
        <taxon>Ecdysozoa</taxon>
        <taxon>Nematoda</taxon>
        <taxon>Chromadorea</taxon>
        <taxon>Rhabditida</taxon>
        <taxon>Rhabditina</taxon>
        <taxon>Rhabditomorpha</taxon>
        <taxon>Rhabditoidea</taxon>
        <taxon>Rhabditidae</taxon>
        <taxon>Peloderinae</taxon>
        <taxon>Caenorhabditis</taxon>
    </lineage>
</organism>
<dbReference type="EMBL" id="NMWX01000163">
    <property type="protein sequence ID" value="OZF84143.1"/>
    <property type="molecule type" value="Genomic_DNA"/>
</dbReference>
<dbReference type="Proteomes" id="UP000216624">
    <property type="component" value="Unassembled WGS sequence"/>
</dbReference>
<name>A0A260ZEI9_CAERE</name>
<proteinExistence type="predicted"/>
<evidence type="ECO:0000313" key="2">
    <source>
        <dbReference type="Proteomes" id="UP000216624"/>
    </source>
</evidence>
<dbReference type="Pfam" id="PF00443">
    <property type="entry name" value="UCH"/>
    <property type="match status" value="1"/>
</dbReference>
<dbReference type="OrthoDB" id="5876361at2759"/>
<dbReference type="InterPro" id="IPR038765">
    <property type="entry name" value="Papain-like_cys_pep_sf"/>
</dbReference>
<accession>A0A260ZEI9</accession>
<dbReference type="OMA" id="WIAINCT"/>
<dbReference type="InterPro" id="IPR001394">
    <property type="entry name" value="Peptidase_C19_UCH"/>
</dbReference>
<comment type="caution">
    <text evidence="1">The sequence shown here is derived from an EMBL/GenBank/DDBJ whole genome shotgun (WGS) entry which is preliminary data.</text>
</comment>
<dbReference type="GO" id="GO:0016579">
    <property type="term" value="P:protein deubiquitination"/>
    <property type="evidence" value="ECO:0007669"/>
    <property type="project" value="InterPro"/>
</dbReference>
<dbReference type="Gene3D" id="3.90.70.10">
    <property type="entry name" value="Cysteine proteinases"/>
    <property type="match status" value="1"/>
</dbReference>
<dbReference type="GO" id="GO:0004843">
    <property type="term" value="F:cysteine-type deubiquitinase activity"/>
    <property type="evidence" value="ECO:0007669"/>
    <property type="project" value="InterPro"/>
</dbReference>
<protein>
    <submittedName>
        <fullName evidence="1">Uncharacterized protein</fullName>
    </submittedName>
</protein>
<dbReference type="SUPFAM" id="SSF54001">
    <property type="entry name" value="Cysteine proteinases"/>
    <property type="match status" value="1"/>
</dbReference>
<evidence type="ECO:0000313" key="1">
    <source>
        <dbReference type="EMBL" id="OZF84143.1"/>
    </source>
</evidence>
<dbReference type="eggNOG" id="ENOG502TIEY">
    <property type="taxonomic scope" value="Eukaryota"/>
</dbReference>
<sequence length="448" mass="51995">MDTLVLMKSQSPTKPIFFERIPVLASAVKTIRKSFRGKPNKESLKKRSIDLSDIETTSSFESSDSPDNRSSNGSINGVKQIQKEEIWTFAKDLEQHVFCLSENRLVKNYVSTKGYGETHRRLADYVKVNFNPGFVNEILLNVHNNRRLTVTCFILSEITIFTLQTILNPKNECFAIATLQALFACPPFVDYIEKKKPVSLIDDAMRVIAAQVRTGWIAINCTGLLKLLMNYQEEKEEDAEDFYRWLDDCNLISMFCFFRALEEKYFDATFRNPTEYKTFECNECYNEEMIIDKGTRISLPPPFKFHNPARMRSLVAYKIGGLEQVEKTCRFCGEIGGCFQTIWDLGNLLFVSAASTHTDGRIVKFENRINLKLVENLERNSYWNLGGVVYYEQYSKFHGHYVTVVRFRDKAYLMNDMYLYEIPTASVKGKPYFALYYREDWFIAQTDV</sequence>
<dbReference type="InterPro" id="IPR028889">
    <property type="entry name" value="USP"/>
</dbReference>
<gene>
    <name evidence="1" type="ORF">FL82_15321</name>
</gene>
<dbReference type="PROSITE" id="PS50235">
    <property type="entry name" value="USP_3"/>
    <property type="match status" value="1"/>
</dbReference>
<feature type="non-terminal residue" evidence="1">
    <location>
        <position position="1"/>
    </location>
</feature>
<reference evidence="1" key="1">
    <citation type="submission" date="2017-08" db="EMBL/GenBank/DDBJ databases">
        <authorList>
            <person name="de Groot N.N."/>
        </authorList>
    </citation>
    <scope>NUCLEOTIDE SEQUENCE [LARGE SCALE GENOMIC DNA]</scope>
    <source>
        <strain evidence="1">PX439</strain>
    </source>
</reference>
<dbReference type="HOGENOM" id="CLU_611438_0_0_1"/>
<keyword evidence="2" id="KW-1185">Reference proteome</keyword>